<name>A0ABX1YRU8_9BACL</name>
<dbReference type="Proteomes" id="UP000596857">
    <property type="component" value="Unassembled WGS sequence"/>
</dbReference>
<dbReference type="Pfam" id="PF08955">
    <property type="entry name" value="BofC_C"/>
    <property type="match status" value="1"/>
</dbReference>
<protein>
    <recommendedName>
        <fullName evidence="1">Bypass of forespore C C-terminal domain-containing protein</fullName>
    </recommendedName>
</protein>
<accession>A0ABX1YRU8</accession>
<evidence type="ECO:0000259" key="1">
    <source>
        <dbReference type="Pfam" id="PF08955"/>
    </source>
</evidence>
<dbReference type="Gene3D" id="3.30.70.1740">
    <property type="entry name" value="Bypass-of-forespore C, C-terminal domain"/>
    <property type="match status" value="1"/>
</dbReference>
<dbReference type="InterPro" id="IPR038117">
    <property type="entry name" value="BofC_C_sf"/>
</dbReference>
<evidence type="ECO:0000313" key="2">
    <source>
        <dbReference type="EMBL" id="NOU83803.1"/>
    </source>
</evidence>
<evidence type="ECO:0000313" key="3">
    <source>
        <dbReference type="Proteomes" id="UP000596857"/>
    </source>
</evidence>
<comment type="caution">
    <text evidence="2">The sequence shown here is derived from an EMBL/GenBank/DDBJ whole genome shotgun (WGS) entry which is preliminary data.</text>
</comment>
<feature type="domain" description="Bypass of forespore C C-terminal" evidence="1">
    <location>
        <begin position="180"/>
        <end position="256"/>
    </location>
</feature>
<dbReference type="EMBL" id="WHOB01000097">
    <property type="protein sequence ID" value="NOU83803.1"/>
    <property type="molecule type" value="Genomic_DNA"/>
</dbReference>
<keyword evidence="3" id="KW-1185">Reference proteome</keyword>
<organism evidence="2 3">
    <name type="scientific">Paenibacillus phytohabitans</name>
    <dbReference type="NCBI Taxonomy" id="2654978"/>
    <lineage>
        <taxon>Bacteria</taxon>
        <taxon>Bacillati</taxon>
        <taxon>Bacillota</taxon>
        <taxon>Bacilli</taxon>
        <taxon>Bacillales</taxon>
        <taxon>Paenibacillaceae</taxon>
        <taxon>Paenibacillus</taxon>
    </lineage>
</organism>
<gene>
    <name evidence="2" type="ORF">GC101_33665</name>
</gene>
<reference evidence="2 3" key="1">
    <citation type="submission" date="2019-10" db="EMBL/GenBank/DDBJ databases">
        <title>Description of Paenibacillus terricola sp. nov.</title>
        <authorList>
            <person name="Carlier A."/>
            <person name="Qi S."/>
        </authorList>
    </citation>
    <scope>NUCLEOTIDE SEQUENCE [LARGE SCALE GENOMIC DNA]</scope>
    <source>
        <strain evidence="2 3">LMG 31459</strain>
    </source>
</reference>
<dbReference type="InterPro" id="IPR015050">
    <property type="entry name" value="BofC_C"/>
</dbReference>
<sequence length="270" mass="30452">MLPSQVTIGKNQNEGINVNAFRLKKQLWRRWRRWKKAPWVGAACIALTVLAWRGMQVPEEISLLLEHTAWTLPGTLSGIEEQDREPGSSIPAVAAVYNHTGNEAEDEAAVMDSKELLEAVNREAVSRTVHLKTIYVSGEEVQTLPGKQTPAQLKMMIGQHSDWSGWLSREGDLWLEQRVNDLSPLTKKEAYFGVDEQGNLTLFKGPPTSEKVMKTFFQLDMGSMKSSLPEGIWEQLHQGIRVQDLEEYNSVLSTFSDYARDSAEQVMHAE</sequence>
<proteinExistence type="predicted"/>